<reference evidence="2" key="1">
    <citation type="journal article" date="2019" name="Int. J. Syst. Evol. Microbiol.">
        <title>The Global Catalogue of Microorganisms (GCM) 10K type strain sequencing project: providing services to taxonomists for standard genome sequencing and annotation.</title>
        <authorList>
            <consortium name="The Broad Institute Genomics Platform"/>
            <consortium name="The Broad Institute Genome Sequencing Center for Infectious Disease"/>
            <person name="Wu L."/>
            <person name="Ma J."/>
        </authorList>
    </citation>
    <scope>NUCLEOTIDE SEQUENCE [LARGE SCALE GENOMIC DNA]</scope>
    <source>
        <strain evidence="2">LMG 29247</strain>
    </source>
</reference>
<dbReference type="RefSeq" id="WP_187265805.1">
    <property type="nucleotide sequence ID" value="NZ_JBHUEJ010000029.1"/>
</dbReference>
<name>A0ABW4KYS4_9BURK</name>
<protein>
    <submittedName>
        <fullName evidence="1">Uncharacterized protein</fullName>
    </submittedName>
</protein>
<proteinExistence type="predicted"/>
<organism evidence="1 2">
    <name type="scientific">Ottowia flava</name>
    <dbReference type="NCBI Taxonomy" id="2675430"/>
    <lineage>
        <taxon>Bacteria</taxon>
        <taxon>Pseudomonadati</taxon>
        <taxon>Pseudomonadota</taxon>
        <taxon>Betaproteobacteria</taxon>
        <taxon>Burkholderiales</taxon>
        <taxon>Comamonadaceae</taxon>
        <taxon>Ottowia</taxon>
    </lineage>
</organism>
<keyword evidence="2" id="KW-1185">Reference proteome</keyword>
<gene>
    <name evidence="1" type="ORF">ACFSF0_13015</name>
</gene>
<comment type="caution">
    <text evidence="1">The sequence shown here is derived from an EMBL/GenBank/DDBJ whole genome shotgun (WGS) entry which is preliminary data.</text>
</comment>
<evidence type="ECO:0000313" key="2">
    <source>
        <dbReference type="Proteomes" id="UP001597304"/>
    </source>
</evidence>
<evidence type="ECO:0000313" key="1">
    <source>
        <dbReference type="EMBL" id="MFD1711535.1"/>
    </source>
</evidence>
<sequence length="71" mass="7155">MGISALALNAVLNSFASVFTIPVGSHLTLSMVDGFGGILSGANGRIGGNLPLAPVRLQDGIFPIACGLIFN</sequence>
<dbReference type="EMBL" id="JBHUEJ010000029">
    <property type="protein sequence ID" value="MFD1711535.1"/>
    <property type="molecule type" value="Genomic_DNA"/>
</dbReference>
<dbReference type="Proteomes" id="UP001597304">
    <property type="component" value="Unassembled WGS sequence"/>
</dbReference>
<accession>A0ABW4KYS4</accession>